<dbReference type="EMBL" id="RWKW01000039">
    <property type="protein sequence ID" value="RST86263.1"/>
    <property type="molecule type" value="Genomic_DNA"/>
</dbReference>
<gene>
    <name evidence="1" type="ORF">EJC49_11480</name>
</gene>
<dbReference type="Proteomes" id="UP000278398">
    <property type="component" value="Unassembled WGS sequence"/>
</dbReference>
<organism evidence="1 2">
    <name type="scientific">Aquibium carbonis</name>
    <dbReference type="NCBI Taxonomy" id="2495581"/>
    <lineage>
        <taxon>Bacteria</taxon>
        <taxon>Pseudomonadati</taxon>
        <taxon>Pseudomonadota</taxon>
        <taxon>Alphaproteobacteria</taxon>
        <taxon>Hyphomicrobiales</taxon>
        <taxon>Phyllobacteriaceae</taxon>
        <taxon>Aquibium</taxon>
    </lineage>
</organism>
<comment type="caution">
    <text evidence="1">The sequence shown here is derived from an EMBL/GenBank/DDBJ whole genome shotgun (WGS) entry which is preliminary data.</text>
</comment>
<keyword evidence="2" id="KW-1185">Reference proteome</keyword>
<proteinExistence type="predicted"/>
<dbReference type="AlphaFoldDB" id="A0A429YXX5"/>
<dbReference type="InterPro" id="IPR021955">
    <property type="entry name" value="DUF3572"/>
</dbReference>
<name>A0A429YXX5_9HYPH</name>
<accession>A0A429YXX5</accession>
<evidence type="ECO:0000313" key="1">
    <source>
        <dbReference type="EMBL" id="RST86263.1"/>
    </source>
</evidence>
<sequence>MAISRIPPGAGASTVSRGDAEALAIDALGFIASDPVLMPRFLAISGIEADQIRRAAVEPGFLAGVLGFLLSHEPSLMAFCEATGTDPAAVGRAARSLPGGADDFERSM</sequence>
<dbReference type="OrthoDB" id="7356934at2"/>
<protein>
    <submittedName>
        <fullName evidence="1">DUF3572 family protein</fullName>
    </submittedName>
</protein>
<reference evidence="1 2" key="1">
    <citation type="submission" date="2018-12" db="EMBL/GenBank/DDBJ databases">
        <title>Mesorhizobium carbonis sp. nov., isolated from coal mine water.</title>
        <authorList>
            <person name="Xin W."/>
            <person name="Xu Z."/>
            <person name="Xiang F."/>
            <person name="Zhang J."/>
            <person name="Xi L."/>
            <person name="Liu J."/>
        </authorList>
    </citation>
    <scope>NUCLEOTIDE SEQUENCE [LARGE SCALE GENOMIC DNA]</scope>
    <source>
        <strain evidence="1 2">B2.3</strain>
    </source>
</reference>
<dbReference type="RefSeq" id="WP_126700073.1">
    <property type="nucleotide sequence ID" value="NZ_RWKW01000039.1"/>
</dbReference>
<dbReference type="Pfam" id="PF12096">
    <property type="entry name" value="DUF3572"/>
    <property type="match status" value="1"/>
</dbReference>
<evidence type="ECO:0000313" key="2">
    <source>
        <dbReference type="Proteomes" id="UP000278398"/>
    </source>
</evidence>